<evidence type="ECO:0000313" key="1">
    <source>
        <dbReference type="EMBL" id="CAF0751291.1"/>
    </source>
</evidence>
<dbReference type="EMBL" id="CAJNOI010000005">
    <property type="protein sequence ID" value="CAF0751291.1"/>
    <property type="molecule type" value="Genomic_DNA"/>
</dbReference>
<dbReference type="Proteomes" id="UP000663877">
    <property type="component" value="Unassembled WGS sequence"/>
</dbReference>
<dbReference type="EMBL" id="CAJNOM010001335">
    <property type="protein sequence ID" value="CAF1603738.1"/>
    <property type="molecule type" value="Genomic_DNA"/>
</dbReference>
<accession>A0A816AYF2</accession>
<gene>
    <name evidence="1" type="ORF">BJG266_LOCUS2466</name>
    <name evidence="2" type="ORF">QVE165_LOCUS53006</name>
</gene>
<protein>
    <submittedName>
        <fullName evidence="2">Uncharacterized protein</fullName>
    </submittedName>
</protein>
<reference evidence="2" key="1">
    <citation type="submission" date="2021-02" db="EMBL/GenBank/DDBJ databases">
        <authorList>
            <person name="Nowell W R."/>
        </authorList>
    </citation>
    <scope>NUCLEOTIDE SEQUENCE</scope>
</reference>
<sequence length="169" mass="19862">MDNKIEEPIFTFESIVIQQIQGVQSGRWSIEKTIYDKLNIQTDLPNADHKPYLDTIMKDYCMKRVWTDSPIIKDISYLLPSPNQILNNELNSISSQDLIESIEPFNEIAAYYSQMVIKDFNLNHIHHRLLNACRSLASTLHDRVAWHSTHLRLIQLIERFPRLKLFLII</sequence>
<evidence type="ECO:0000313" key="2">
    <source>
        <dbReference type="EMBL" id="CAF1603738.1"/>
    </source>
</evidence>
<proteinExistence type="predicted"/>
<dbReference type="Proteomes" id="UP000663832">
    <property type="component" value="Unassembled WGS sequence"/>
</dbReference>
<dbReference type="AlphaFoldDB" id="A0A816AYF2"/>
<evidence type="ECO:0000313" key="3">
    <source>
        <dbReference type="Proteomes" id="UP000663832"/>
    </source>
</evidence>
<dbReference type="OrthoDB" id="329835at2759"/>
<comment type="caution">
    <text evidence="2">The sequence shown here is derived from an EMBL/GenBank/DDBJ whole genome shotgun (WGS) entry which is preliminary data.</text>
</comment>
<name>A0A816AYF2_9BILA</name>
<keyword evidence="3" id="KW-1185">Reference proteome</keyword>
<organism evidence="2 3">
    <name type="scientific">Adineta steineri</name>
    <dbReference type="NCBI Taxonomy" id="433720"/>
    <lineage>
        <taxon>Eukaryota</taxon>
        <taxon>Metazoa</taxon>
        <taxon>Spiralia</taxon>
        <taxon>Gnathifera</taxon>
        <taxon>Rotifera</taxon>
        <taxon>Eurotatoria</taxon>
        <taxon>Bdelloidea</taxon>
        <taxon>Adinetida</taxon>
        <taxon>Adinetidae</taxon>
        <taxon>Adineta</taxon>
    </lineage>
</organism>